<feature type="region of interest" description="Disordered" evidence="1">
    <location>
        <begin position="33"/>
        <end position="55"/>
    </location>
</feature>
<name>A0A3P1YW15_TANFO</name>
<evidence type="ECO:0000256" key="1">
    <source>
        <dbReference type="SAM" id="MobiDB-lite"/>
    </source>
</evidence>
<gene>
    <name evidence="2" type="ORF">EII41_10080</name>
</gene>
<dbReference type="AlphaFoldDB" id="A0A3P1YW15"/>
<sequence length="79" mass="8733">MTSVPIGMDASVEFAETSVGSRKFGRELRKPSTRIGYSGDVRGNRSTRIEHSGDLCGDFRRKSDVSETFAKPFDGNRMS</sequence>
<dbReference type="RefSeq" id="WP_124790489.1">
    <property type="nucleotide sequence ID" value="NZ_RQYN01000041.1"/>
</dbReference>
<accession>A0A3P1YW15</accession>
<organism evidence="2 3">
    <name type="scientific">Tannerella forsythia</name>
    <name type="common">Bacteroides forsythus</name>
    <dbReference type="NCBI Taxonomy" id="28112"/>
    <lineage>
        <taxon>Bacteria</taxon>
        <taxon>Pseudomonadati</taxon>
        <taxon>Bacteroidota</taxon>
        <taxon>Bacteroidia</taxon>
        <taxon>Bacteroidales</taxon>
        <taxon>Tannerellaceae</taxon>
        <taxon>Tannerella</taxon>
    </lineage>
</organism>
<dbReference type="Proteomes" id="UP000279860">
    <property type="component" value="Unassembled WGS sequence"/>
</dbReference>
<dbReference type="EMBL" id="RQYN01000041">
    <property type="protein sequence ID" value="RRD73023.1"/>
    <property type="molecule type" value="Genomic_DNA"/>
</dbReference>
<protein>
    <submittedName>
        <fullName evidence="2">Uncharacterized protein</fullName>
    </submittedName>
</protein>
<comment type="caution">
    <text evidence="2">The sequence shown here is derived from an EMBL/GenBank/DDBJ whole genome shotgun (WGS) entry which is preliminary data.</text>
</comment>
<proteinExistence type="predicted"/>
<evidence type="ECO:0000313" key="2">
    <source>
        <dbReference type="EMBL" id="RRD73023.1"/>
    </source>
</evidence>
<reference evidence="2 3" key="1">
    <citation type="submission" date="2018-11" db="EMBL/GenBank/DDBJ databases">
        <title>Genomes From Bacteria Associated with the Canine Oral Cavity: a Test Case for Automated Genome-Based Taxonomic Assignment.</title>
        <authorList>
            <person name="Coil D.A."/>
            <person name="Jospin G."/>
            <person name="Darling A.E."/>
            <person name="Wallis C."/>
            <person name="Davis I.J."/>
            <person name="Harris S."/>
            <person name="Eisen J.A."/>
            <person name="Holcombe L.J."/>
            <person name="O'Flynn C."/>
        </authorList>
    </citation>
    <scope>NUCLEOTIDE SEQUENCE [LARGE SCALE GENOMIC DNA]</scope>
    <source>
        <strain evidence="2 3">OH1426_COT-023</strain>
    </source>
</reference>
<evidence type="ECO:0000313" key="3">
    <source>
        <dbReference type="Proteomes" id="UP000279860"/>
    </source>
</evidence>